<dbReference type="InterPro" id="IPR018584">
    <property type="entry name" value="GT87"/>
</dbReference>
<evidence type="ECO:0000256" key="1">
    <source>
        <dbReference type="ARBA" id="ARBA00004651"/>
    </source>
</evidence>
<keyword evidence="4 8" id="KW-0812">Transmembrane</keyword>
<comment type="subcellular location">
    <subcellularLocation>
        <location evidence="1">Cell membrane</location>
        <topology evidence="1">Multi-pass membrane protein</topology>
    </subcellularLocation>
</comment>
<dbReference type="EMBL" id="JACHNF010000001">
    <property type="protein sequence ID" value="MBB5982284.1"/>
    <property type="molecule type" value="Genomic_DNA"/>
</dbReference>
<feature type="transmembrane region" description="Helical" evidence="8">
    <location>
        <begin position="191"/>
        <end position="208"/>
    </location>
</feature>
<evidence type="ECO:0000256" key="6">
    <source>
        <dbReference type="ARBA" id="ARBA00023136"/>
    </source>
</evidence>
<evidence type="ECO:0000256" key="2">
    <source>
        <dbReference type="ARBA" id="ARBA00022475"/>
    </source>
</evidence>
<feature type="transmembrane region" description="Helical" evidence="8">
    <location>
        <begin position="356"/>
        <end position="375"/>
    </location>
</feature>
<dbReference type="AlphaFoldDB" id="A0A841DT29"/>
<evidence type="ECO:0000256" key="4">
    <source>
        <dbReference type="ARBA" id="ARBA00022692"/>
    </source>
</evidence>
<keyword evidence="9" id="KW-0328">Glycosyltransferase</keyword>
<reference evidence="9 10" key="1">
    <citation type="submission" date="2020-08" db="EMBL/GenBank/DDBJ databases">
        <title>Sequencing the genomes of 1000 actinobacteria strains.</title>
        <authorList>
            <person name="Klenk H.-P."/>
        </authorList>
    </citation>
    <scope>NUCLEOTIDE SEQUENCE [LARGE SCALE GENOMIC DNA]</scope>
    <source>
        <strain evidence="9 10">DSM 17294</strain>
    </source>
</reference>
<dbReference type="EC" id="2.4.1.-" evidence="9"/>
<dbReference type="Proteomes" id="UP000558997">
    <property type="component" value="Unassembled WGS sequence"/>
</dbReference>
<comment type="similarity">
    <text evidence="7">Belongs to the glycosyltransferase 87 family.</text>
</comment>
<keyword evidence="5 8" id="KW-1133">Transmembrane helix</keyword>
<protein>
    <submittedName>
        <fullName evidence="9">Alpha-1,2-mannosyltransferase</fullName>
        <ecNumber evidence="9">2.4.1.-</ecNumber>
    </submittedName>
</protein>
<evidence type="ECO:0000256" key="8">
    <source>
        <dbReference type="SAM" id="Phobius"/>
    </source>
</evidence>
<evidence type="ECO:0000256" key="7">
    <source>
        <dbReference type="ARBA" id="ARBA00024033"/>
    </source>
</evidence>
<evidence type="ECO:0000313" key="10">
    <source>
        <dbReference type="Proteomes" id="UP000558997"/>
    </source>
</evidence>
<keyword evidence="2" id="KW-1003">Cell membrane</keyword>
<feature type="transmembrane region" description="Helical" evidence="8">
    <location>
        <begin position="251"/>
        <end position="269"/>
    </location>
</feature>
<dbReference type="GO" id="GO:0016758">
    <property type="term" value="F:hexosyltransferase activity"/>
    <property type="evidence" value="ECO:0007669"/>
    <property type="project" value="InterPro"/>
</dbReference>
<feature type="transmembrane region" description="Helical" evidence="8">
    <location>
        <begin position="54"/>
        <end position="74"/>
    </location>
</feature>
<dbReference type="RefSeq" id="WP_184839387.1">
    <property type="nucleotide sequence ID" value="NZ_BAAAVN010000008.1"/>
</dbReference>
<feature type="transmembrane region" description="Helical" evidence="8">
    <location>
        <begin position="12"/>
        <end position="34"/>
    </location>
</feature>
<feature type="transmembrane region" description="Helical" evidence="8">
    <location>
        <begin position="326"/>
        <end position="344"/>
    </location>
</feature>
<organism evidence="9 10">
    <name type="scientific">Kribbella solani</name>
    <dbReference type="NCBI Taxonomy" id="236067"/>
    <lineage>
        <taxon>Bacteria</taxon>
        <taxon>Bacillati</taxon>
        <taxon>Actinomycetota</taxon>
        <taxon>Actinomycetes</taxon>
        <taxon>Propionibacteriales</taxon>
        <taxon>Kribbellaceae</taxon>
        <taxon>Kribbella</taxon>
    </lineage>
</organism>
<keyword evidence="3 9" id="KW-0808">Transferase</keyword>
<evidence type="ECO:0000256" key="5">
    <source>
        <dbReference type="ARBA" id="ARBA00022989"/>
    </source>
</evidence>
<evidence type="ECO:0000313" key="9">
    <source>
        <dbReference type="EMBL" id="MBB5982284.1"/>
    </source>
</evidence>
<keyword evidence="6 8" id="KW-0472">Membrane</keyword>
<dbReference type="Pfam" id="PF09594">
    <property type="entry name" value="GT87"/>
    <property type="match status" value="1"/>
</dbReference>
<accession>A0A841DT29</accession>
<feature type="transmembrane region" description="Helical" evidence="8">
    <location>
        <begin position="162"/>
        <end position="184"/>
    </location>
</feature>
<sequence>MKYELMLRRLLYFAVAITTVIYIVYSGNIDLNVYRTGGYALLHDLRLYADDFPSLVPGFALPFTYPPFAAMLFVPLHLVPRPLADLMISTASVIALTATMLVVARRLLGTTRIAQYLGLAVVVLAMFLQPVRSNVGFAQVNLILMGLVAVDCLITRPRWPRGVLIGLAAAIKLTPLVFILYFLVRRQYREAATVLGAFAGISLVAYALRPIDSTAYWFGVLFSTDRIGGATYAFNQCFQAVVHRLVPDGPLQLVIWFVLVLAALVPTLIAARKARANGDDVTALLVVAVFGLLASPVSWSHHWVWIAPAVLAIGCHAWRKRNKSTTALSLLVVATFAVGPHVYLDPEGRHWNVLEHLLGSSYVLIGVAYLVTLAARNAPQVLASQRLNSEARIR</sequence>
<keyword evidence="10" id="KW-1185">Reference proteome</keyword>
<evidence type="ECO:0000256" key="3">
    <source>
        <dbReference type="ARBA" id="ARBA00022679"/>
    </source>
</evidence>
<comment type="caution">
    <text evidence="9">The sequence shown here is derived from an EMBL/GenBank/DDBJ whole genome shotgun (WGS) entry which is preliminary data.</text>
</comment>
<feature type="transmembrane region" description="Helical" evidence="8">
    <location>
        <begin position="113"/>
        <end position="131"/>
    </location>
</feature>
<feature type="transmembrane region" description="Helical" evidence="8">
    <location>
        <begin position="86"/>
        <end position="107"/>
    </location>
</feature>
<proteinExistence type="inferred from homology"/>
<name>A0A841DT29_9ACTN</name>
<feature type="transmembrane region" description="Helical" evidence="8">
    <location>
        <begin position="281"/>
        <end position="297"/>
    </location>
</feature>
<dbReference type="GO" id="GO:0005886">
    <property type="term" value="C:plasma membrane"/>
    <property type="evidence" value="ECO:0007669"/>
    <property type="project" value="UniProtKB-SubCell"/>
</dbReference>
<gene>
    <name evidence="9" type="ORF">HDA44_005625</name>
</gene>